<dbReference type="Proteomes" id="UP000715441">
    <property type="component" value="Unassembled WGS sequence"/>
</dbReference>
<dbReference type="Gene3D" id="3.20.20.140">
    <property type="entry name" value="Metal-dependent hydrolases"/>
    <property type="match status" value="1"/>
</dbReference>
<dbReference type="Pfam" id="PF01979">
    <property type="entry name" value="Amidohydro_1"/>
    <property type="match status" value="1"/>
</dbReference>
<sequence length="478" mass="52688">MNKQRILFKGATILPMNGESEDLPAGDLLVEGDLIAAIAPDLTIDDAEVIDASGMVLCPGFVDTHRHTWQTPLHGVRTDWNLLDYMTYIRGMYCVCYEPEDAALANWVGALEALDSGITTLVDHSHLQLSQAHSDALAEGIIRSGIRGIFCYGTYRNLTYTPGRNPSELPGLLHEVNGPLNEWHKQNATRVRDEFFADDSARVRFGIASREFETLSEADSMLEELRWSRTLGPARISVHVGMSANEPLNVVRELHNAGKIGPDLLFVHGNHLTDDELRMIIDGGASISSAVEIEMTYGAYPVVNRFTAMGGQSSIGIDATIDFAGDMFGQMRALLNEWRLERSLRNPLRMTRKVHQKKVLELATVCGAEAIGLGDVTGSLAVGKKADLLLLRTDSLGLAPMSDPYAAVVTYGHPSLVDTVMVDGQVVKRHGKLVGIDWPSIRAALERSRAGIRRRFSLIPEQPIRERWAKGFRIEIPD</sequence>
<dbReference type="InterPro" id="IPR011059">
    <property type="entry name" value="Metal-dep_hydrolase_composite"/>
</dbReference>
<reference evidence="2 3" key="1">
    <citation type="submission" date="2020-04" db="EMBL/GenBank/DDBJ databases">
        <title>Novel species.</title>
        <authorList>
            <person name="Teo W.F.A."/>
            <person name="Lipun K."/>
            <person name="Srisuk N."/>
            <person name="Duangmal K."/>
        </authorList>
    </citation>
    <scope>NUCLEOTIDE SEQUENCE [LARGE SCALE GENOMIC DNA]</scope>
    <source>
        <strain evidence="2 3">K13G38</strain>
    </source>
</reference>
<accession>A0ABX1JGY1</accession>
<comment type="caution">
    <text evidence="2">The sequence shown here is derived from an EMBL/GenBank/DDBJ whole genome shotgun (WGS) entry which is preliminary data.</text>
</comment>
<dbReference type="Gene3D" id="2.30.40.10">
    <property type="entry name" value="Urease, subunit C, domain 1"/>
    <property type="match status" value="1"/>
</dbReference>
<name>A0ABX1JGY1_9PSEU</name>
<dbReference type="InterPro" id="IPR006680">
    <property type="entry name" value="Amidohydro-rel"/>
</dbReference>
<feature type="domain" description="Amidohydrolase-related" evidence="1">
    <location>
        <begin position="56"/>
        <end position="427"/>
    </location>
</feature>
<dbReference type="PANTHER" id="PTHR43794:SF5">
    <property type="entry name" value="CHLOROHYDROLASE FAMILY PROTEIN"/>
    <property type="match status" value="1"/>
</dbReference>
<keyword evidence="3" id="KW-1185">Reference proteome</keyword>
<evidence type="ECO:0000313" key="2">
    <source>
        <dbReference type="EMBL" id="NKQ57811.1"/>
    </source>
</evidence>
<proteinExistence type="predicted"/>
<organism evidence="2 3">
    <name type="scientific">Amycolatopsis acididurans</name>
    <dbReference type="NCBI Taxonomy" id="2724524"/>
    <lineage>
        <taxon>Bacteria</taxon>
        <taxon>Bacillati</taxon>
        <taxon>Actinomycetota</taxon>
        <taxon>Actinomycetes</taxon>
        <taxon>Pseudonocardiales</taxon>
        <taxon>Pseudonocardiaceae</taxon>
        <taxon>Amycolatopsis</taxon>
    </lineage>
</organism>
<dbReference type="EMBL" id="JAAXLS010000042">
    <property type="protein sequence ID" value="NKQ57811.1"/>
    <property type="molecule type" value="Genomic_DNA"/>
</dbReference>
<dbReference type="NCBIfam" id="NF006056">
    <property type="entry name" value="PRK08204.1"/>
    <property type="match status" value="1"/>
</dbReference>
<dbReference type="InterPro" id="IPR032466">
    <property type="entry name" value="Metal_Hydrolase"/>
</dbReference>
<gene>
    <name evidence="2" type="ORF">HFP15_33620</name>
</gene>
<dbReference type="SUPFAM" id="SSF51556">
    <property type="entry name" value="Metallo-dependent hydrolases"/>
    <property type="match status" value="1"/>
</dbReference>
<dbReference type="SUPFAM" id="SSF51338">
    <property type="entry name" value="Composite domain of metallo-dependent hydrolases"/>
    <property type="match status" value="2"/>
</dbReference>
<dbReference type="PANTHER" id="PTHR43794">
    <property type="entry name" value="AMINOHYDROLASE SSNA-RELATED"/>
    <property type="match status" value="1"/>
</dbReference>
<dbReference type="InterPro" id="IPR050287">
    <property type="entry name" value="MTA/SAH_deaminase"/>
</dbReference>
<evidence type="ECO:0000259" key="1">
    <source>
        <dbReference type="Pfam" id="PF01979"/>
    </source>
</evidence>
<dbReference type="RefSeq" id="WP_168521035.1">
    <property type="nucleotide sequence ID" value="NZ_JAAXLS010000042.1"/>
</dbReference>
<evidence type="ECO:0000313" key="3">
    <source>
        <dbReference type="Proteomes" id="UP000715441"/>
    </source>
</evidence>
<protein>
    <submittedName>
        <fullName evidence="2">Amidohydrolase family protein</fullName>
    </submittedName>
</protein>